<dbReference type="EMBL" id="KZ361921">
    <property type="protein sequence ID" value="PIO58222.1"/>
    <property type="molecule type" value="Genomic_DNA"/>
</dbReference>
<dbReference type="GO" id="GO:0005634">
    <property type="term" value="C:nucleus"/>
    <property type="evidence" value="ECO:0007669"/>
    <property type="project" value="TreeGrafter"/>
</dbReference>
<keyword evidence="9" id="KW-0694">RNA-binding</keyword>
<organism evidence="13 14">
    <name type="scientific">Teladorsagia circumcincta</name>
    <name type="common">Brown stomach worm</name>
    <name type="synonym">Ostertagia circumcincta</name>
    <dbReference type="NCBI Taxonomy" id="45464"/>
    <lineage>
        <taxon>Eukaryota</taxon>
        <taxon>Metazoa</taxon>
        <taxon>Ecdysozoa</taxon>
        <taxon>Nematoda</taxon>
        <taxon>Chromadorea</taxon>
        <taxon>Rhabditida</taxon>
        <taxon>Rhabditina</taxon>
        <taxon>Rhabditomorpha</taxon>
        <taxon>Strongyloidea</taxon>
        <taxon>Trichostrongylidae</taxon>
        <taxon>Teladorsagia</taxon>
    </lineage>
</organism>
<dbReference type="PANTHER" id="PTHR21404">
    <property type="entry name" value="HEN1"/>
    <property type="match status" value="1"/>
</dbReference>
<sequence length="243" mass="28662">DRILHSYDLIYEELTGNPVELKVEEAPVHMYDYDEVISKPRFFTPPLQYQRNAFVRDIIYAYMEEAGEKIRKPQLFIISTPNHEYNEAFGMPNGKFRHDDHKFEFTRQQFRNWLHEILSDFPNEYEYAVSYVGNVQAYAHLGGATQFGIIRRKRNGITTMLPHISTKSYKKVGEMVVKNSFFPLEREKIKQAFILWLEENPLLQEDLTKSFIGEFWRVCTTAVMNNIELPAQLKKDLNKKALV</sequence>
<dbReference type="EC" id="2.1.1.386" evidence="11"/>
<dbReference type="PANTHER" id="PTHR21404:SF3">
    <property type="entry name" value="SMALL RNA 2'-O-METHYLTRANSFERASE"/>
    <property type="match status" value="1"/>
</dbReference>
<evidence type="ECO:0000256" key="2">
    <source>
        <dbReference type="ARBA" id="ARBA00009026"/>
    </source>
</evidence>
<evidence type="ECO:0000256" key="4">
    <source>
        <dbReference type="ARBA" id="ARBA00022603"/>
    </source>
</evidence>
<evidence type="ECO:0000256" key="6">
    <source>
        <dbReference type="ARBA" id="ARBA00022691"/>
    </source>
</evidence>
<evidence type="ECO:0000256" key="11">
    <source>
        <dbReference type="ARBA" id="ARBA00035025"/>
    </source>
</evidence>
<dbReference type="GO" id="GO:0003723">
    <property type="term" value="F:RNA binding"/>
    <property type="evidence" value="ECO:0007669"/>
    <property type="project" value="UniProtKB-KW"/>
</dbReference>
<dbReference type="GO" id="GO:0090486">
    <property type="term" value="F:small RNA 2'-O-methyltransferase activity"/>
    <property type="evidence" value="ECO:0007669"/>
    <property type="project" value="UniProtKB-EC"/>
</dbReference>
<evidence type="ECO:0000256" key="8">
    <source>
        <dbReference type="ARBA" id="ARBA00022842"/>
    </source>
</evidence>
<dbReference type="GO" id="GO:0005737">
    <property type="term" value="C:cytoplasm"/>
    <property type="evidence" value="ECO:0007669"/>
    <property type="project" value="TreeGrafter"/>
</dbReference>
<dbReference type="Proteomes" id="UP000230423">
    <property type="component" value="Unassembled WGS sequence"/>
</dbReference>
<evidence type="ECO:0000256" key="5">
    <source>
        <dbReference type="ARBA" id="ARBA00022679"/>
    </source>
</evidence>
<dbReference type="OrthoDB" id="2154311at2759"/>
<feature type="non-terminal residue" evidence="13">
    <location>
        <position position="1"/>
    </location>
</feature>
<dbReference type="GO" id="GO:0001510">
    <property type="term" value="P:RNA methylation"/>
    <property type="evidence" value="ECO:0007669"/>
    <property type="project" value="InterPro"/>
</dbReference>
<comment type="similarity">
    <text evidence="2">Belongs to the methyltransferase superfamily. HEN1 family.</text>
</comment>
<keyword evidence="8" id="KW-0460">Magnesium</keyword>
<keyword evidence="10" id="KW-0943">RNA-mediated gene silencing</keyword>
<evidence type="ECO:0000256" key="7">
    <source>
        <dbReference type="ARBA" id="ARBA00022723"/>
    </source>
</evidence>
<keyword evidence="5" id="KW-0808">Transferase</keyword>
<dbReference type="InterPro" id="IPR029063">
    <property type="entry name" value="SAM-dependent_MTases_sf"/>
</dbReference>
<dbReference type="InterPro" id="IPR026610">
    <property type="entry name" value="Hen1"/>
</dbReference>
<reference evidence="13 14" key="1">
    <citation type="submission" date="2015-09" db="EMBL/GenBank/DDBJ databases">
        <title>Draft genome of the parasitic nematode Teladorsagia circumcincta isolate WARC Sus (inbred).</title>
        <authorList>
            <person name="Mitreva M."/>
        </authorList>
    </citation>
    <scope>NUCLEOTIDE SEQUENCE [LARGE SCALE GENOMIC DNA]</scope>
    <source>
        <strain evidence="13 14">S</strain>
    </source>
</reference>
<evidence type="ECO:0000256" key="1">
    <source>
        <dbReference type="ARBA" id="ARBA00001946"/>
    </source>
</evidence>
<dbReference type="GO" id="GO:0046872">
    <property type="term" value="F:metal ion binding"/>
    <property type="evidence" value="ECO:0007669"/>
    <property type="project" value="UniProtKB-KW"/>
</dbReference>
<evidence type="ECO:0000256" key="12">
    <source>
        <dbReference type="ARBA" id="ARBA00048418"/>
    </source>
</evidence>
<feature type="non-terminal residue" evidence="13">
    <location>
        <position position="243"/>
    </location>
</feature>
<dbReference type="GO" id="GO:0034587">
    <property type="term" value="P:piRNA processing"/>
    <property type="evidence" value="ECO:0007669"/>
    <property type="project" value="TreeGrafter"/>
</dbReference>
<dbReference type="GO" id="GO:0030422">
    <property type="term" value="P:siRNA processing"/>
    <property type="evidence" value="ECO:0007669"/>
    <property type="project" value="TreeGrafter"/>
</dbReference>
<keyword evidence="6" id="KW-0949">S-adenosyl-L-methionine</keyword>
<dbReference type="Gene3D" id="3.40.50.150">
    <property type="entry name" value="Vaccinia Virus protein VP39"/>
    <property type="match status" value="1"/>
</dbReference>
<gene>
    <name evidence="13" type="ORF">TELCIR_20347</name>
</gene>
<comment type="cofactor">
    <cofactor evidence="1">
        <name>Mg(2+)</name>
        <dbReference type="ChEBI" id="CHEBI:18420"/>
    </cofactor>
</comment>
<protein>
    <recommendedName>
        <fullName evidence="3">Small RNA 2'-O-methyltransferase</fullName>
        <ecNumber evidence="11">2.1.1.386</ecNumber>
    </recommendedName>
</protein>
<keyword evidence="4" id="KW-0489">Methyltransferase</keyword>
<proteinExistence type="inferred from homology"/>
<dbReference type="AlphaFoldDB" id="A0A2G9TL64"/>
<accession>A0A2G9TL64</accession>
<evidence type="ECO:0000256" key="10">
    <source>
        <dbReference type="ARBA" id="ARBA00023158"/>
    </source>
</evidence>
<evidence type="ECO:0000256" key="3">
    <source>
        <dbReference type="ARBA" id="ARBA00021330"/>
    </source>
</evidence>
<evidence type="ECO:0000313" key="14">
    <source>
        <dbReference type="Proteomes" id="UP000230423"/>
    </source>
</evidence>
<name>A0A2G9TL64_TELCI</name>
<comment type="catalytic activity">
    <reaction evidence="12">
        <text>small RNA 3'-end nucleotide + S-adenosyl-L-methionine = small RNA 3'-end 2'-O-methylnucleotide + S-adenosyl-L-homocysteine + H(+)</text>
        <dbReference type="Rhea" id="RHEA:37887"/>
        <dbReference type="Rhea" id="RHEA-COMP:10415"/>
        <dbReference type="Rhea" id="RHEA-COMP:10416"/>
        <dbReference type="ChEBI" id="CHEBI:15378"/>
        <dbReference type="ChEBI" id="CHEBI:57856"/>
        <dbReference type="ChEBI" id="CHEBI:59789"/>
        <dbReference type="ChEBI" id="CHEBI:74896"/>
        <dbReference type="ChEBI" id="CHEBI:74898"/>
        <dbReference type="EC" id="2.1.1.386"/>
    </reaction>
</comment>
<evidence type="ECO:0000313" key="13">
    <source>
        <dbReference type="EMBL" id="PIO58222.1"/>
    </source>
</evidence>
<keyword evidence="14" id="KW-1185">Reference proteome</keyword>
<evidence type="ECO:0000256" key="9">
    <source>
        <dbReference type="ARBA" id="ARBA00022884"/>
    </source>
</evidence>
<keyword evidence="7" id="KW-0479">Metal-binding</keyword>